<dbReference type="SUPFAM" id="SSF57302">
    <property type="entry name" value="Snake toxin-like"/>
    <property type="match status" value="1"/>
</dbReference>
<dbReference type="InterPro" id="IPR039457">
    <property type="entry name" value="LYPD6-like"/>
</dbReference>
<name>A0A9D4CTV4_DREPO</name>
<evidence type="ECO:0000256" key="4">
    <source>
        <dbReference type="ARBA" id="ARBA00022729"/>
    </source>
</evidence>
<keyword evidence="8" id="KW-0449">Lipoprotein</keyword>
<keyword evidence="6" id="KW-1015">Disulfide bond</keyword>
<evidence type="ECO:0000256" key="3">
    <source>
        <dbReference type="ARBA" id="ARBA00022622"/>
    </source>
</evidence>
<keyword evidence="5" id="KW-0472">Membrane</keyword>
<keyword evidence="2" id="KW-1003">Cell membrane</keyword>
<dbReference type="Proteomes" id="UP000828390">
    <property type="component" value="Unassembled WGS sequence"/>
</dbReference>
<comment type="caution">
    <text evidence="9">The sequence shown here is derived from an EMBL/GenBank/DDBJ whole genome shotgun (WGS) entry which is preliminary data.</text>
</comment>
<keyword evidence="7" id="KW-0325">Glycoprotein</keyword>
<reference evidence="9" key="2">
    <citation type="submission" date="2020-11" db="EMBL/GenBank/DDBJ databases">
        <authorList>
            <person name="McCartney M.A."/>
            <person name="Auch B."/>
            <person name="Kono T."/>
            <person name="Mallez S."/>
            <person name="Becker A."/>
            <person name="Gohl D.M."/>
            <person name="Silverstein K.A.T."/>
            <person name="Koren S."/>
            <person name="Bechman K.B."/>
            <person name="Herman A."/>
            <person name="Abrahante J.E."/>
            <person name="Garbe J."/>
        </authorList>
    </citation>
    <scope>NUCLEOTIDE SEQUENCE</scope>
    <source>
        <strain evidence="9">Duluth1</strain>
        <tissue evidence="9">Whole animal</tissue>
    </source>
</reference>
<dbReference type="AlphaFoldDB" id="A0A9D4CTV4"/>
<dbReference type="GO" id="GO:0098552">
    <property type="term" value="C:side of membrane"/>
    <property type="evidence" value="ECO:0007669"/>
    <property type="project" value="UniProtKB-KW"/>
</dbReference>
<evidence type="ECO:0000256" key="1">
    <source>
        <dbReference type="ARBA" id="ARBA00004609"/>
    </source>
</evidence>
<evidence type="ECO:0000256" key="2">
    <source>
        <dbReference type="ARBA" id="ARBA00022475"/>
    </source>
</evidence>
<evidence type="ECO:0000313" key="9">
    <source>
        <dbReference type="EMBL" id="KAH3730664.1"/>
    </source>
</evidence>
<dbReference type="Pfam" id="PF16975">
    <property type="entry name" value="UPAR_LY6_2"/>
    <property type="match status" value="1"/>
</dbReference>
<evidence type="ECO:0000256" key="8">
    <source>
        <dbReference type="ARBA" id="ARBA00023288"/>
    </source>
</evidence>
<sequence>MGLQASRIHLHFEKEAITCYTCPGMQNNTLCNKWAPDIPCPVASAVCKTVHVFSRADGESVSVTKMCALPKHCTEAHVGCNAVNNTEHISKQCVFQLLIAEVQIADFAQTFTAQPKWHESVKG</sequence>
<dbReference type="PANTHER" id="PTHR31171">
    <property type="entry name" value="LY6/PLAUR DOMAIN-CONTAINING PROTEIN 6"/>
    <property type="match status" value="1"/>
</dbReference>
<gene>
    <name evidence="9" type="ORF">DPMN_056655</name>
</gene>
<evidence type="ECO:0000256" key="5">
    <source>
        <dbReference type="ARBA" id="ARBA00023136"/>
    </source>
</evidence>
<accession>A0A9D4CTV4</accession>
<comment type="subcellular location">
    <subcellularLocation>
        <location evidence="1">Cell membrane</location>
        <topology evidence="1">Lipid-anchor</topology>
        <topology evidence="1">GPI-anchor</topology>
    </subcellularLocation>
</comment>
<reference evidence="9" key="1">
    <citation type="journal article" date="2019" name="bioRxiv">
        <title>The Genome of the Zebra Mussel, Dreissena polymorpha: A Resource for Invasive Species Research.</title>
        <authorList>
            <person name="McCartney M.A."/>
            <person name="Auch B."/>
            <person name="Kono T."/>
            <person name="Mallez S."/>
            <person name="Zhang Y."/>
            <person name="Obille A."/>
            <person name="Becker A."/>
            <person name="Abrahante J.E."/>
            <person name="Garbe J."/>
            <person name="Badalamenti J.P."/>
            <person name="Herman A."/>
            <person name="Mangelson H."/>
            <person name="Liachko I."/>
            <person name="Sullivan S."/>
            <person name="Sone E.D."/>
            <person name="Koren S."/>
            <person name="Silverstein K.A.T."/>
            <person name="Beckman K.B."/>
            <person name="Gohl D.M."/>
        </authorList>
    </citation>
    <scope>NUCLEOTIDE SEQUENCE</scope>
    <source>
        <strain evidence="9">Duluth1</strain>
        <tissue evidence="9">Whole animal</tissue>
    </source>
</reference>
<dbReference type="PANTHER" id="PTHR31171:SF3">
    <property type="entry name" value="LY6_PLAUR DOMAIN-CONTAINING PROTEIN 6B"/>
    <property type="match status" value="1"/>
</dbReference>
<dbReference type="EMBL" id="JAIWYP010000012">
    <property type="protein sequence ID" value="KAH3730664.1"/>
    <property type="molecule type" value="Genomic_DNA"/>
</dbReference>
<evidence type="ECO:0000256" key="6">
    <source>
        <dbReference type="ARBA" id="ARBA00023157"/>
    </source>
</evidence>
<proteinExistence type="predicted"/>
<keyword evidence="3" id="KW-0336">GPI-anchor</keyword>
<keyword evidence="4" id="KW-0732">Signal</keyword>
<evidence type="ECO:0000256" key="7">
    <source>
        <dbReference type="ARBA" id="ARBA00023180"/>
    </source>
</evidence>
<dbReference type="GO" id="GO:0005886">
    <property type="term" value="C:plasma membrane"/>
    <property type="evidence" value="ECO:0007669"/>
    <property type="project" value="UniProtKB-SubCell"/>
</dbReference>
<dbReference type="GO" id="GO:0030548">
    <property type="term" value="F:acetylcholine receptor regulator activity"/>
    <property type="evidence" value="ECO:0007669"/>
    <property type="project" value="InterPro"/>
</dbReference>
<dbReference type="InterPro" id="IPR045860">
    <property type="entry name" value="Snake_toxin-like_sf"/>
</dbReference>
<protein>
    <submittedName>
        <fullName evidence="9">Uncharacterized protein</fullName>
    </submittedName>
</protein>
<evidence type="ECO:0000313" key="10">
    <source>
        <dbReference type="Proteomes" id="UP000828390"/>
    </source>
</evidence>
<keyword evidence="10" id="KW-1185">Reference proteome</keyword>
<organism evidence="9 10">
    <name type="scientific">Dreissena polymorpha</name>
    <name type="common">Zebra mussel</name>
    <name type="synonym">Mytilus polymorpha</name>
    <dbReference type="NCBI Taxonomy" id="45954"/>
    <lineage>
        <taxon>Eukaryota</taxon>
        <taxon>Metazoa</taxon>
        <taxon>Spiralia</taxon>
        <taxon>Lophotrochozoa</taxon>
        <taxon>Mollusca</taxon>
        <taxon>Bivalvia</taxon>
        <taxon>Autobranchia</taxon>
        <taxon>Heteroconchia</taxon>
        <taxon>Euheterodonta</taxon>
        <taxon>Imparidentia</taxon>
        <taxon>Neoheterodontei</taxon>
        <taxon>Myida</taxon>
        <taxon>Dreissenoidea</taxon>
        <taxon>Dreissenidae</taxon>
        <taxon>Dreissena</taxon>
    </lineage>
</organism>